<feature type="transmembrane region" description="Helical" evidence="1">
    <location>
        <begin position="84"/>
        <end position="104"/>
    </location>
</feature>
<feature type="transmembrane region" description="Helical" evidence="1">
    <location>
        <begin position="21"/>
        <end position="44"/>
    </location>
</feature>
<accession>A0A174DZP7</accession>
<dbReference type="Proteomes" id="UP000095651">
    <property type="component" value="Unassembled WGS sequence"/>
</dbReference>
<evidence type="ECO:0000313" key="3">
    <source>
        <dbReference type="Proteomes" id="UP000095651"/>
    </source>
</evidence>
<dbReference type="Pfam" id="PF19639">
    <property type="entry name" value="DUF6142"/>
    <property type="match status" value="1"/>
</dbReference>
<protein>
    <recommendedName>
        <fullName evidence="4">Calcium:proton exchanger</fullName>
    </recommendedName>
</protein>
<keyword evidence="1" id="KW-0472">Membrane</keyword>
<evidence type="ECO:0000313" key="2">
    <source>
        <dbReference type="EMBL" id="CUO29320.1"/>
    </source>
</evidence>
<evidence type="ECO:0008006" key="4">
    <source>
        <dbReference type="Google" id="ProtNLM"/>
    </source>
</evidence>
<dbReference type="AlphaFoldDB" id="A0A174DZP7"/>
<evidence type="ECO:0000256" key="1">
    <source>
        <dbReference type="SAM" id="Phobius"/>
    </source>
</evidence>
<name>A0A174DZP7_9FIRM</name>
<organism evidence="2 3">
    <name type="scientific">Hungatella hathewayi</name>
    <dbReference type="NCBI Taxonomy" id="154046"/>
    <lineage>
        <taxon>Bacteria</taxon>
        <taxon>Bacillati</taxon>
        <taxon>Bacillota</taxon>
        <taxon>Clostridia</taxon>
        <taxon>Lachnospirales</taxon>
        <taxon>Lachnospiraceae</taxon>
        <taxon>Hungatella</taxon>
    </lineage>
</organism>
<keyword evidence="1" id="KW-1133">Transmembrane helix</keyword>
<dbReference type="RefSeq" id="WP_242352911.1">
    <property type="nucleotide sequence ID" value="NZ_CABIXC010000005.1"/>
</dbReference>
<sequence length="106" mass="11288">MQQQKKVSYIRKPFARRSFMALGLAVAALILAVIGVASSVMTAGNAELNVAAVCFCSFLIAIVSLIYGALSFFEKEKKYILSKIGMAVSGLLVIVWAVLIIIGFGG</sequence>
<dbReference type="EMBL" id="CYZE01000005">
    <property type="protein sequence ID" value="CUO29320.1"/>
    <property type="molecule type" value="Genomic_DNA"/>
</dbReference>
<keyword evidence="1" id="KW-0812">Transmembrane</keyword>
<dbReference type="InterPro" id="IPR046140">
    <property type="entry name" value="DUF6142"/>
</dbReference>
<proteinExistence type="predicted"/>
<reference evidence="2 3" key="1">
    <citation type="submission" date="2015-09" db="EMBL/GenBank/DDBJ databases">
        <authorList>
            <consortium name="Pathogen Informatics"/>
        </authorList>
    </citation>
    <scope>NUCLEOTIDE SEQUENCE [LARGE SCALE GENOMIC DNA]</scope>
    <source>
        <strain evidence="2 3">2789STDY5608850</strain>
    </source>
</reference>
<feature type="transmembrane region" description="Helical" evidence="1">
    <location>
        <begin position="50"/>
        <end position="72"/>
    </location>
</feature>
<gene>
    <name evidence="2" type="ORF">ERS852407_02374</name>
</gene>